<dbReference type="Proteomes" id="UP000717696">
    <property type="component" value="Unassembled WGS sequence"/>
</dbReference>
<keyword evidence="3" id="KW-1185">Reference proteome</keyword>
<dbReference type="AlphaFoldDB" id="A0A9P9D306"/>
<evidence type="ECO:0000313" key="3">
    <source>
        <dbReference type="Proteomes" id="UP000717696"/>
    </source>
</evidence>
<reference evidence="2" key="1">
    <citation type="journal article" date="2021" name="Nat. Commun.">
        <title>Genetic determinants of endophytism in the Arabidopsis root mycobiome.</title>
        <authorList>
            <person name="Mesny F."/>
            <person name="Miyauchi S."/>
            <person name="Thiergart T."/>
            <person name="Pickel B."/>
            <person name="Atanasova L."/>
            <person name="Karlsson M."/>
            <person name="Huettel B."/>
            <person name="Barry K.W."/>
            <person name="Haridas S."/>
            <person name="Chen C."/>
            <person name="Bauer D."/>
            <person name="Andreopoulos W."/>
            <person name="Pangilinan J."/>
            <person name="LaButti K."/>
            <person name="Riley R."/>
            <person name="Lipzen A."/>
            <person name="Clum A."/>
            <person name="Drula E."/>
            <person name="Henrissat B."/>
            <person name="Kohler A."/>
            <person name="Grigoriev I.V."/>
            <person name="Martin F.M."/>
            <person name="Hacquard S."/>
        </authorList>
    </citation>
    <scope>NUCLEOTIDE SEQUENCE</scope>
    <source>
        <strain evidence="2">MPI-CAGE-AT-0021</strain>
    </source>
</reference>
<dbReference type="EMBL" id="JAGMUU010000055">
    <property type="protein sequence ID" value="KAH7111683.1"/>
    <property type="molecule type" value="Genomic_DNA"/>
</dbReference>
<feature type="chain" id="PRO_5040503541" evidence="1">
    <location>
        <begin position="21"/>
        <end position="555"/>
    </location>
</feature>
<dbReference type="OrthoDB" id="2590365at2759"/>
<evidence type="ECO:0000256" key="1">
    <source>
        <dbReference type="SAM" id="SignalP"/>
    </source>
</evidence>
<name>A0A9P9D306_9HYPO</name>
<protein>
    <submittedName>
        <fullName evidence="2">Uncharacterized protein</fullName>
    </submittedName>
</protein>
<sequence length="555" mass="61599">MRRSLPFLIPSLLVAQLAAAQNTIDKICSGIQDIYGCTTSFKVPSGIKVETCPQKVFEWVPCKTKTVYKYPCPTWPKPGRMCDGWTCVPGTQEKWIKGPCGLTVLTTNVDLCQQVRGVLGNQGSQFISKAGAICKCFPRAVAMAGAGLFDSLSSSGDFSSAMSTLIGDAITLQKCMLDKGFNIQDTKDKVLVTDLASTDGWTVVRAKEIDLATYGELIAAISPCFTGPCNPDLIRTFFTNYLTESKELMADQITDVLTGWINIFDGIKEKILEIENAARSLSTHLQTVPDKVQAVLKKICKNGECQGPAISSFVTKVTKAIDTMKAVQDIKKAADTVAEVVPKLIDQTHTVIEVTETVPDAQFLLDMIEAGNLRKISDIFEAIQVTKELPKLAAELREAISPVGKLITDYRGQGEDALALLKDVVSISWEDYANEFKANSTHELRTGLIEIQSIIQSDLQEPLQNLTEAIQGLSDVFSTFPIKEGRFQLEAKVASYQRWSTVSMDMPCSKWERQTFKRNGFRASFDYPKFWRCPYGPKRLPWPNHHIPYIKFRIE</sequence>
<accession>A0A9P9D306</accession>
<gene>
    <name evidence="2" type="ORF">B0J13DRAFT_534312</name>
</gene>
<keyword evidence="1" id="KW-0732">Signal</keyword>
<evidence type="ECO:0000313" key="2">
    <source>
        <dbReference type="EMBL" id="KAH7111683.1"/>
    </source>
</evidence>
<organism evidence="2 3">
    <name type="scientific">Dactylonectria estremocensis</name>
    <dbReference type="NCBI Taxonomy" id="1079267"/>
    <lineage>
        <taxon>Eukaryota</taxon>
        <taxon>Fungi</taxon>
        <taxon>Dikarya</taxon>
        <taxon>Ascomycota</taxon>
        <taxon>Pezizomycotina</taxon>
        <taxon>Sordariomycetes</taxon>
        <taxon>Hypocreomycetidae</taxon>
        <taxon>Hypocreales</taxon>
        <taxon>Nectriaceae</taxon>
        <taxon>Dactylonectria</taxon>
    </lineage>
</organism>
<feature type="signal peptide" evidence="1">
    <location>
        <begin position="1"/>
        <end position="20"/>
    </location>
</feature>
<proteinExistence type="predicted"/>
<comment type="caution">
    <text evidence="2">The sequence shown here is derived from an EMBL/GenBank/DDBJ whole genome shotgun (WGS) entry which is preliminary data.</text>
</comment>